<keyword evidence="12" id="KW-0328">Glycosyltransferase</keyword>
<dbReference type="SUPFAM" id="SSF55681">
    <property type="entry name" value="Class II aaRS and biotin synthetases"/>
    <property type="match status" value="1"/>
</dbReference>
<dbReference type="STRING" id="84022.CACET_c01780"/>
<evidence type="ECO:0000313" key="13">
    <source>
        <dbReference type="Proteomes" id="UP000035704"/>
    </source>
</evidence>
<dbReference type="GO" id="GO:0016757">
    <property type="term" value="F:glycosyltransferase activity"/>
    <property type="evidence" value="ECO:0007669"/>
    <property type="project" value="UniProtKB-KW"/>
</dbReference>
<dbReference type="HAMAP" id="MF_00125">
    <property type="entry name" value="HisZ"/>
    <property type="match status" value="1"/>
</dbReference>
<evidence type="ECO:0000256" key="9">
    <source>
        <dbReference type="HAMAP-Rule" id="MF_00125"/>
    </source>
</evidence>
<comment type="function">
    <text evidence="8 9">Required for the first step of histidine biosynthesis. May allow the feedback regulation of ATP phosphoribosyltransferase activity by histidine.</text>
</comment>
<dbReference type="KEGG" id="cace:CACET_c01780"/>
<feature type="binding site" evidence="10">
    <location>
        <position position="111"/>
    </location>
    <ligand>
        <name>L-histidine</name>
        <dbReference type="ChEBI" id="CHEBI:57595"/>
    </ligand>
</feature>
<dbReference type="GO" id="GO:0140096">
    <property type="term" value="F:catalytic activity, acting on a protein"/>
    <property type="evidence" value="ECO:0007669"/>
    <property type="project" value="UniProtKB-ARBA"/>
</dbReference>
<evidence type="ECO:0000256" key="5">
    <source>
        <dbReference type="ARBA" id="ARBA00022490"/>
    </source>
</evidence>
<name>A0A0G3W8C5_9CLOT</name>
<comment type="similarity">
    <text evidence="3 9">Belongs to the class-II aminoacyl-tRNA synthetase family. HisZ subfamily.</text>
</comment>
<keyword evidence="13" id="KW-1185">Reference proteome</keyword>
<dbReference type="AlphaFoldDB" id="A0A0G3W8C5"/>
<dbReference type="InterPro" id="IPR006195">
    <property type="entry name" value="aa-tRNA-synth_II"/>
</dbReference>
<evidence type="ECO:0000256" key="7">
    <source>
        <dbReference type="ARBA" id="ARBA00023102"/>
    </source>
</evidence>
<protein>
    <recommendedName>
        <fullName evidence="4 9">ATP phosphoribosyltransferase regulatory subunit</fullName>
    </recommendedName>
</protein>
<dbReference type="PROSITE" id="PS50862">
    <property type="entry name" value="AA_TRNA_LIGASE_II"/>
    <property type="match status" value="1"/>
</dbReference>
<evidence type="ECO:0000313" key="12">
    <source>
        <dbReference type="EMBL" id="AKL93694.1"/>
    </source>
</evidence>
<keyword evidence="5 9" id="KW-0963">Cytoplasm</keyword>
<dbReference type="InterPro" id="IPR004517">
    <property type="entry name" value="HisZ"/>
</dbReference>
<feature type="domain" description="Aminoacyl-transfer RNA synthetases class-II family profile" evidence="11">
    <location>
        <begin position="1"/>
        <end position="405"/>
    </location>
</feature>
<evidence type="ECO:0000256" key="10">
    <source>
        <dbReference type="PIRSR" id="PIRSR001549-1"/>
    </source>
</evidence>
<dbReference type="GO" id="GO:0004821">
    <property type="term" value="F:histidine-tRNA ligase activity"/>
    <property type="evidence" value="ECO:0007669"/>
    <property type="project" value="TreeGrafter"/>
</dbReference>
<evidence type="ECO:0000256" key="4">
    <source>
        <dbReference type="ARBA" id="ARBA00020397"/>
    </source>
</evidence>
<dbReference type="RefSeq" id="WP_044826036.1">
    <property type="nucleotide sequence ID" value="NZ_CP009687.1"/>
</dbReference>
<dbReference type="NCBIfam" id="TIGR00443">
    <property type="entry name" value="hisZ_biosyn_reg"/>
    <property type="match status" value="1"/>
</dbReference>
<dbReference type="EMBL" id="CP009687">
    <property type="protein sequence ID" value="AKL93694.1"/>
    <property type="molecule type" value="Genomic_DNA"/>
</dbReference>
<evidence type="ECO:0000256" key="2">
    <source>
        <dbReference type="ARBA" id="ARBA00004667"/>
    </source>
</evidence>
<reference evidence="12 13" key="1">
    <citation type="submission" date="2014-10" db="EMBL/GenBank/DDBJ databases">
        <title>Genome sequence of Clostridium aceticum DSM 1496.</title>
        <authorList>
            <person name="Poehlein A."/>
            <person name="Schiel-Bengelsdorf B."/>
            <person name="Gottschalk G."/>
            <person name="Duerre P."/>
            <person name="Daniel R."/>
        </authorList>
    </citation>
    <scope>NUCLEOTIDE SEQUENCE [LARGE SCALE GENOMIC DNA]</scope>
    <source>
        <strain evidence="12 13">DSM 1496</strain>
    </source>
</reference>
<dbReference type="Pfam" id="PF13393">
    <property type="entry name" value="tRNA-synt_His"/>
    <property type="match status" value="1"/>
</dbReference>
<evidence type="ECO:0000256" key="6">
    <source>
        <dbReference type="ARBA" id="ARBA00022605"/>
    </source>
</evidence>
<dbReference type="UniPathway" id="UPA00031">
    <property type="reaction ID" value="UER00006"/>
</dbReference>
<dbReference type="Gene3D" id="3.30.930.10">
    <property type="entry name" value="Bira Bifunctional Protein, Domain 2"/>
    <property type="match status" value="1"/>
</dbReference>
<evidence type="ECO:0000256" key="3">
    <source>
        <dbReference type="ARBA" id="ARBA00005539"/>
    </source>
</evidence>
<keyword evidence="7 9" id="KW-0368">Histidine biosynthesis</keyword>
<keyword evidence="12" id="KW-0808">Transferase</keyword>
<dbReference type="OrthoDB" id="9800814at2"/>
<dbReference type="PIRSF" id="PIRSF001549">
    <property type="entry name" value="His-tRNA_synth"/>
    <property type="match status" value="1"/>
</dbReference>
<organism evidence="12 13">
    <name type="scientific">Clostridium aceticum</name>
    <dbReference type="NCBI Taxonomy" id="84022"/>
    <lineage>
        <taxon>Bacteria</taxon>
        <taxon>Bacillati</taxon>
        <taxon>Bacillota</taxon>
        <taxon>Clostridia</taxon>
        <taxon>Eubacteriales</taxon>
        <taxon>Clostridiaceae</taxon>
        <taxon>Clostridium</taxon>
    </lineage>
</organism>
<proteinExistence type="inferred from homology"/>
<feature type="binding site" evidence="10">
    <location>
        <position position="129"/>
    </location>
    <ligand>
        <name>L-histidine</name>
        <dbReference type="ChEBI" id="CHEBI:57595"/>
    </ligand>
</feature>
<dbReference type="GO" id="GO:0000105">
    <property type="term" value="P:L-histidine biosynthetic process"/>
    <property type="evidence" value="ECO:0007669"/>
    <property type="project" value="UniProtKB-UniRule"/>
</dbReference>
<comment type="subcellular location">
    <subcellularLocation>
        <location evidence="1 9">Cytoplasm</location>
    </subcellularLocation>
</comment>
<dbReference type="InterPro" id="IPR004516">
    <property type="entry name" value="HisRS/HisZ"/>
</dbReference>
<dbReference type="CDD" id="cd00773">
    <property type="entry name" value="HisRS-like_core"/>
    <property type="match status" value="1"/>
</dbReference>
<evidence type="ECO:0000259" key="11">
    <source>
        <dbReference type="PROSITE" id="PS50862"/>
    </source>
</evidence>
<dbReference type="GO" id="GO:0006427">
    <property type="term" value="P:histidyl-tRNA aminoacylation"/>
    <property type="evidence" value="ECO:0007669"/>
    <property type="project" value="TreeGrafter"/>
</dbReference>
<accession>A0A0G3W8C5</accession>
<comment type="subunit">
    <text evidence="9">Heteromultimer composed of HisG and HisZ subunits.</text>
</comment>
<dbReference type="PANTHER" id="PTHR43707:SF6">
    <property type="entry name" value="ATP PHOSPHORIBOSYLTRANSFERASE REGULATORY SUBUNIT"/>
    <property type="match status" value="1"/>
</dbReference>
<dbReference type="GO" id="GO:0005737">
    <property type="term" value="C:cytoplasm"/>
    <property type="evidence" value="ECO:0007669"/>
    <property type="project" value="UniProtKB-SubCell"/>
</dbReference>
<evidence type="ECO:0000256" key="1">
    <source>
        <dbReference type="ARBA" id="ARBA00004496"/>
    </source>
</evidence>
<dbReference type="InterPro" id="IPR045864">
    <property type="entry name" value="aa-tRNA-synth_II/BPL/LPL"/>
</dbReference>
<gene>
    <name evidence="9 12" type="primary">hisZ</name>
    <name evidence="12" type="ORF">CACET_c01780</name>
</gene>
<keyword evidence="6 9" id="KW-0028">Amino-acid biosynthesis</keyword>
<comment type="miscellaneous">
    <text evidence="9">This function is generally fulfilled by the C-terminal part of HisG, which is missing in some bacteria such as this one.</text>
</comment>
<feature type="binding site" evidence="10">
    <location>
        <begin position="81"/>
        <end position="83"/>
    </location>
    <ligand>
        <name>L-histidine</name>
        <dbReference type="ChEBI" id="CHEBI:57595"/>
    </ligand>
</feature>
<dbReference type="PATRIC" id="fig|84022.6.peg.177"/>
<sequence length="405" mass="46096">MKSRKVLLPEGVQDLLIDDCIYRRHIEDKLMDNFIKSGYMEVNTPSLEYYDLFSNDYLASNGDKMFKLIDTNGGILVLRPDCTIPIARMVATKMKDFVYPLKLCYVQNVFRIDEEQAGKKREFRQAGVELFGVASYEADVEVIITAIESLKNLGLKNFQIDIGQVKLLRGILQNLTIEEKAKIGLEEHVENKNFIELDKLVDTLNIEEEIKGILKELPRLFGEPEEVLREVKRLPLDAGMLEAIEDLEKVCDGITAYGLEKYISLDLGMVTTMKYYSGIIFKGFTRDLGTVLLSGGRYDRLLEDFGIDCAATGFAFIVNKITKALKIQENLQVERNRHILVAESEVCLVTAETVEKLRAAGHIVEICLLKNPKDLQEYVQRRKIDEVIRINTKGEIEVLEDLGGW</sequence>
<dbReference type="InterPro" id="IPR041715">
    <property type="entry name" value="HisRS-like_core"/>
</dbReference>
<comment type="pathway">
    <text evidence="2 9">Amino-acid biosynthesis; L-histidine biosynthesis; L-histidine from 5-phospho-alpha-D-ribose 1-diphosphate: step 1/9.</text>
</comment>
<dbReference type="PANTHER" id="PTHR43707">
    <property type="entry name" value="HISTIDYL-TRNA SYNTHETASE"/>
    <property type="match status" value="1"/>
</dbReference>
<evidence type="ECO:0000256" key="8">
    <source>
        <dbReference type="ARBA" id="ARBA00025246"/>
    </source>
</evidence>
<feature type="binding site" evidence="10">
    <location>
        <position position="125"/>
    </location>
    <ligand>
        <name>L-histidine</name>
        <dbReference type="ChEBI" id="CHEBI:57595"/>
    </ligand>
</feature>
<dbReference type="Proteomes" id="UP000035704">
    <property type="component" value="Chromosome"/>
</dbReference>
<feature type="binding site" evidence="10">
    <location>
        <begin position="275"/>
        <end position="276"/>
    </location>
    <ligand>
        <name>L-histidine</name>
        <dbReference type="ChEBI" id="CHEBI:57595"/>
    </ligand>
</feature>